<name>T1AHH4_9ZZZZ</name>
<feature type="transmembrane region" description="Helical" evidence="1">
    <location>
        <begin position="125"/>
        <end position="147"/>
    </location>
</feature>
<sequence>MRAMQNEPQAWIMKYLALFKLELKNELSYRLDLAMSIVTKIASPLVMVFVWSVVFLSSHVSNIGQYSMLGMISYFFSISMVELVLYSDLPYIMQHDFKRGRIASKLAMPFDYVRLTVASNLFNTLIGGVLVGLPLFVIIVLAFHIILTLQHLVLFVLSLLIGLAIAYSLDFIIGCMSVLTN</sequence>
<dbReference type="PANTHER" id="PTHR36832">
    <property type="entry name" value="SLR1174 PROTEIN-RELATED"/>
    <property type="match status" value="1"/>
</dbReference>
<reference evidence="2" key="1">
    <citation type="submission" date="2013-08" db="EMBL/GenBank/DDBJ databases">
        <authorList>
            <person name="Mendez C."/>
            <person name="Richter M."/>
            <person name="Ferrer M."/>
            <person name="Sanchez J."/>
        </authorList>
    </citation>
    <scope>NUCLEOTIDE SEQUENCE</scope>
</reference>
<dbReference type="AlphaFoldDB" id="T1AHH4"/>
<evidence type="ECO:0000313" key="2">
    <source>
        <dbReference type="EMBL" id="EQD41390.1"/>
    </source>
</evidence>
<feature type="non-terminal residue" evidence="2">
    <location>
        <position position="181"/>
    </location>
</feature>
<reference evidence="2" key="2">
    <citation type="journal article" date="2014" name="ISME J.">
        <title>Microbial stratification in low pH oxic and suboxic macroscopic growths along an acid mine drainage.</title>
        <authorList>
            <person name="Mendez-Garcia C."/>
            <person name="Mesa V."/>
            <person name="Sprenger R.R."/>
            <person name="Richter M."/>
            <person name="Diez M.S."/>
            <person name="Solano J."/>
            <person name="Bargiela R."/>
            <person name="Golyshina O.V."/>
            <person name="Manteca A."/>
            <person name="Ramos J.L."/>
            <person name="Gallego J.R."/>
            <person name="Llorente I."/>
            <person name="Martins Dos Santos V.A."/>
            <person name="Jensen O.N."/>
            <person name="Pelaez A.I."/>
            <person name="Sanchez J."/>
            <person name="Ferrer M."/>
        </authorList>
    </citation>
    <scope>NUCLEOTIDE SEQUENCE</scope>
</reference>
<keyword evidence="1" id="KW-0472">Membrane</keyword>
<keyword evidence="1" id="KW-0812">Transmembrane</keyword>
<proteinExistence type="predicted"/>
<keyword evidence="1" id="KW-1133">Transmembrane helix</keyword>
<dbReference type="EMBL" id="AUZZ01007703">
    <property type="protein sequence ID" value="EQD41390.1"/>
    <property type="molecule type" value="Genomic_DNA"/>
</dbReference>
<dbReference type="Pfam" id="PF06182">
    <property type="entry name" value="ABC2_membrane_6"/>
    <property type="match status" value="1"/>
</dbReference>
<protein>
    <recommendedName>
        <fullName evidence="3">ABC-2 type transporter</fullName>
    </recommendedName>
</protein>
<comment type="caution">
    <text evidence="2">The sequence shown here is derived from an EMBL/GenBank/DDBJ whole genome shotgun (WGS) entry which is preliminary data.</text>
</comment>
<feature type="transmembrane region" description="Helical" evidence="1">
    <location>
        <begin position="154"/>
        <end position="179"/>
    </location>
</feature>
<dbReference type="InterPro" id="IPR010390">
    <property type="entry name" value="ABC-2_transporter-like"/>
</dbReference>
<dbReference type="PANTHER" id="PTHR36832:SF1">
    <property type="entry name" value="SLR1174 PROTEIN"/>
    <property type="match status" value="1"/>
</dbReference>
<feature type="transmembrane region" description="Helical" evidence="1">
    <location>
        <begin position="33"/>
        <end position="56"/>
    </location>
</feature>
<evidence type="ECO:0008006" key="3">
    <source>
        <dbReference type="Google" id="ProtNLM"/>
    </source>
</evidence>
<feature type="transmembrane region" description="Helical" evidence="1">
    <location>
        <begin position="68"/>
        <end position="86"/>
    </location>
</feature>
<organism evidence="2">
    <name type="scientific">mine drainage metagenome</name>
    <dbReference type="NCBI Taxonomy" id="410659"/>
    <lineage>
        <taxon>unclassified sequences</taxon>
        <taxon>metagenomes</taxon>
        <taxon>ecological metagenomes</taxon>
    </lineage>
</organism>
<accession>T1AHH4</accession>
<gene>
    <name evidence="2" type="ORF">B2A_10702</name>
</gene>
<evidence type="ECO:0000256" key="1">
    <source>
        <dbReference type="SAM" id="Phobius"/>
    </source>
</evidence>